<dbReference type="GeneID" id="89975554"/>
<dbReference type="CDD" id="cd05259">
    <property type="entry name" value="PCBER_SDR_a"/>
    <property type="match status" value="1"/>
</dbReference>
<dbReference type="Gene3D" id="3.40.50.720">
    <property type="entry name" value="NAD(P)-binding Rossmann-like Domain"/>
    <property type="match status" value="1"/>
</dbReference>
<dbReference type="RefSeq" id="XP_064702210.1">
    <property type="nucleotide sequence ID" value="XM_064850941.1"/>
</dbReference>
<dbReference type="SUPFAM" id="SSF51735">
    <property type="entry name" value="NAD(P)-binding Rossmann-fold domains"/>
    <property type="match status" value="1"/>
</dbReference>
<dbReference type="Gene3D" id="3.90.25.10">
    <property type="entry name" value="UDP-galactose 4-epimerase, domain 1"/>
    <property type="match status" value="1"/>
</dbReference>
<protein>
    <recommendedName>
        <fullName evidence="3">NmrA-like domain-containing protein</fullName>
    </recommendedName>
</protein>
<proteinExistence type="predicted"/>
<reference evidence="4 5" key="1">
    <citation type="submission" date="2023-08" db="EMBL/GenBank/DDBJ databases">
        <title>Black Yeasts Isolated from many extreme environments.</title>
        <authorList>
            <person name="Coleine C."/>
            <person name="Stajich J.E."/>
            <person name="Selbmann L."/>
        </authorList>
    </citation>
    <scope>NUCLEOTIDE SEQUENCE [LARGE SCALE GENOMIC DNA]</scope>
    <source>
        <strain evidence="4 5">CCFEE 5792</strain>
    </source>
</reference>
<dbReference type="InterPro" id="IPR045312">
    <property type="entry name" value="PCBER-like"/>
</dbReference>
<dbReference type="EMBL" id="JAVRRD010000029">
    <property type="protein sequence ID" value="KAK5046627.1"/>
    <property type="molecule type" value="Genomic_DNA"/>
</dbReference>
<evidence type="ECO:0000313" key="4">
    <source>
        <dbReference type="EMBL" id="KAK5046627.1"/>
    </source>
</evidence>
<evidence type="ECO:0000313" key="5">
    <source>
        <dbReference type="Proteomes" id="UP001358417"/>
    </source>
</evidence>
<feature type="domain" description="NmrA-like" evidence="3">
    <location>
        <begin position="10"/>
        <end position="230"/>
    </location>
</feature>
<dbReference type="PANTHER" id="PTHR47706:SF9">
    <property type="entry name" value="NMRA-LIKE DOMAIN-CONTAINING PROTEIN-RELATED"/>
    <property type="match status" value="1"/>
</dbReference>
<dbReference type="InterPro" id="IPR036291">
    <property type="entry name" value="NAD(P)-bd_dom_sf"/>
</dbReference>
<dbReference type="Pfam" id="PF05368">
    <property type="entry name" value="NmrA"/>
    <property type="match status" value="1"/>
</dbReference>
<accession>A0AAV9MYQ7</accession>
<sequence>MSTTGGGYRRVAVFGAGGTNIGHHVVKALASKPDLFTVEIIARKSSKSTFPTGVTVRYVDDDLPHQQLVEALTGQDALVSAIGYGAIELEKPLIEAAIEAKVKRFLPSEYGLNNTNPIARKLCPVFNAKGEIIEYLKTKESTGLSWTAVPNGMWLDWTLDPAIAFADINVQTHTAKLWENGNHKLSFSTLPWAAEGIAQILLTPEETANKVVPIHGFEASQNDLLSALQRLQNVTYQISHFDLKTGVEQAQTSWVQNKDIQSALWLVKAGFFTAGNGSNFVREGTVQVGNEFLNLPPLDFNEIVEKAVKQWAERL</sequence>
<dbReference type="GO" id="GO:0016491">
    <property type="term" value="F:oxidoreductase activity"/>
    <property type="evidence" value="ECO:0007669"/>
    <property type="project" value="UniProtKB-KW"/>
</dbReference>
<dbReference type="Proteomes" id="UP001358417">
    <property type="component" value="Unassembled WGS sequence"/>
</dbReference>
<organism evidence="4 5">
    <name type="scientific">Exophiala bonariae</name>
    <dbReference type="NCBI Taxonomy" id="1690606"/>
    <lineage>
        <taxon>Eukaryota</taxon>
        <taxon>Fungi</taxon>
        <taxon>Dikarya</taxon>
        <taxon>Ascomycota</taxon>
        <taxon>Pezizomycotina</taxon>
        <taxon>Eurotiomycetes</taxon>
        <taxon>Chaetothyriomycetidae</taxon>
        <taxon>Chaetothyriales</taxon>
        <taxon>Herpotrichiellaceae</taxon>
        <taxon>Exophiala</taxon>
    </lineage>
</organism>
<evidence type="ECO:0000256" key="1">
    <source>
        <dbReference type="ARBA" id="ARBA00022857"/>
    </source>
</evidence>
<gene>
    <name evidence="4" type="ORF">LTR84_007388</name>
</gene>
<keyword evidence="2" id="KW-0560">Oxidoreductase</keyword>
<dbReference type="InterPro" id="IPR008030">
    <property type="entry name" value="NmrA-like"/>
</dbReference>
<comment type="caution">
    <text evidence="4">The sequence shown here is derived from an EMBL/GenBank/DDBJ whole genome shotgun (WGS) entry which is preliminary data.</text>
</comment>
<evidence type="ECO:0000259" key="3">
    <source>
        <dbReference type="Pfam" id="PF05368"/>
    </source>
</evidence>
<dbReference type="InterPro" id="IPR051609">
    <property type="entry name" value="NmrA/Isoflavone_reductase-like"/>
</dbReference>
<dbReference type="AlphaFoldDB" id="A0AAV9MYQ7"/>
<keyword evidence="5" id="KW-1185">Reference proteome</keyword>
<evidence type="ECO:0000256" key="2">
    <source>
        <dbReference type="ARBA" id="ARBA00023002"/>
    </source>
</evidence>
<dbReference type="PANTHER" id="PTHR47706">
    <property type="entry name" value="NMRA-LIKE FAMILY PROTEIN"/>
    <property type="match status" value="1"/>
</dbReference>
<keyword evidence="1" id="KW-0521">NADP</keyword>
<name>A0AAV9MYQ7_9EURO</name>